<reference evidence="6 7" key="1">
    <citation type="journal article" date="2010" name="J. Bacteriol.">
        <title>Genome sequence of Lentisphaera araneosa HTCC2155T, the type species of the order Lentisphaerales in the phylum Lentisphaerae.</title>
        <authorList>
            <person name="Thrash J.C."/>
            <person name="Cho J.C."/>
            <person name="Vergin K.L."/>
            <person name="Morris R.M."/>
            <person name="Giovannoni S.J."/>
        </authorList>
    </citation>
    <scope>NUCLEOTIDE SEQUENCE [LARGE SCALE GENOMIC DNA]</scope>
    <source>
        <strain evidence="6 7">HTCC2155</strain>
    </source>
</reference>
<dbReference type="EMBL" id="ABCK01000007">
    <property type="protein sequence ID" value="EDM27745.1"/>
    <property type="molecule type" value="Genomic_DNA"/>
</dbReference>
<organism evidence="6 7">
    <name type="scientific">Lentisphaera araneosa HTCC2155</name>
    <dbReference type="NCBI Taxonomy" id="313628"/>
    <lineage>
        <taxon>Bacteria</taxon>
        <taxon>Pseudomonadati</taxon>
        <taxon>Lentisphaerota</taxon>
        <taxon>Lentisphaeria</taxon>
        <taxon>Lentisphaerales</taxon>
        <taxon>Lentisphaeraceae</taxon>
        <taxon>Lentisphaera</taxon>
    </lineage>
</organism>
<evidence type="ECO:0000256" key="1">
    <source>
        <dbReference type="ARBA" id="ARBA00022475"/>
    </source>
</evidence>
<keyword evidence="1" id="KW-1003">Cell membrane</keyword>
<protein>
    <submittedName>
        <fullName evidence="6">Curli production assembly/transport component CsgG</fullName>
    </submittedName>
</protein>
<proteinExistence type="predicted"/>
<evidence type="ECO:0000256" key="2">
    <source>
        <dbReference type="ARBA" id="ARBA00022729"/>
    </source>
</evidence>
<evidence type="ECO:0000313" key="7">
    <source>
        <dbReference type="Proteomes" id="UP000004947"/>
    </source>
</evidence>
<keyword evidence="4" id="KW-0564">Palmitate</keyword>
<sequence>MKLLSLLSLVILFCSCQTNSKRLPADVIDKKIPTIAVLEFADKSHFRYRWNVGEGIRDSLIDELVQSKRYKVLTRKNIDAVIGELNIQQDKLFRPEGKVARGRLKNVQYLLKGSVTDFAHVAKTGASAFFSNWGFSGSTHVAVVTVTLYIIEVESGEIIASKQVEGKAHATSLDVAGQYKNMSFGSGSFYRTPLGKACKELMHQALLEINKTIADKKWYPRVIRNEGDTVIISGGENRAIKLGAEYSAFFQGSPLIDPETGDILGYSDSQLIGRVRISEVKDKFSYAKIISGSFKQGQVLREVIPEPLPKK</sequence>
<evidence type="ECO:0000256" key="3">
    <source>
        <dbReference type="ARBA" id="ARBA00023136"/>
    </source>
</evidence>
<gene>
    <name evidence="6" type="ORF">LNTAR_00050</name>
</gene>
<dbReference type="STRING" id="313628.LNTAR_00050"/>
<name>A6DK47_9BACT</name>
<dbReference type="AlphaFoldDB" id="A6DK47"/>
<dbReference type="PROSITE" id="PS51257">
    <property type="entry name" value="PROKAR_LIPOPROTEIN"/>
    <property type="match status" value="1"/>
</dbReference>
<dbReference type="GO" id="GO:0030288">
    <property type="term" value="C:outer membrane-bounded periplasmic space"/>
    <property type="evidence" value="ECO:0007669"/>
    <property type="project" value="InterPro"/>
</dbReference>
<dbReference type="Proteomes" id="UP000004947">
    <property type="component" value="Unassembled WGS sequence"/>
</dbReference>
<comment type="caution">
    <text evidence="6">The sequence shown here is derived from an EMBL/GenBank/DDBJ whole genome shotgun (WGS) entry which is preliminary data.</text>
</comment>
<dbReference type="OrthoDB" id="597317at2"/>
<evidence type="ECO:0000313" key="6">
    <source>
        <dbReference type="EMBL" id="EDM27745.1"/>
    </source>
</evidence>
<dbReference type="eggNOG" id="COG1462">
    <property type="taxonomic scope" value="Bacteria"/>
</dbReference>
<keyword evidence="5" id="KW-0449">Lipoprotein</keyword>
<dbReference type="Pfam" id="PF03783">
    <property type="entry name" value="CsgG"/>
    <property type="match status" value="1"/>
</dbReference>
<dbReference type="RefSeq" id="WP_007278260.1">
    <property type="nucleotide sequence ID" value="NZ_ABCK01000007.1"/>
</dbReference>
<dbReference type="PANTHER" id="PTHR41164">
    <property type="entry name" value="CURLI PRODUCTION ASSEMBLY/TRANSPORT COMPONENT CSGG"/>
    <property type="match status" value="1"/>
</dbReference>
<keyword evidence="7" id="KW-1185">Reference proteome</keyword>
<keyword evidence="3" id="KW-0472">Membrane</keyword>
<keyword evidence="2" id="KW-0732">Signal</keyword>
<accession>A6DK47</accession>
<dbReference type="Gene3D" id="3.40.50.10610">
    <property type="entry name" value="ABC-type transport auxiliary lipoprotein component"/>
    <property type="match status" value="1"/>
</dbReference>
<dbReference type="PANTHER" id="PTHR41164:SF1">
    <property type="entry name" value="CURLI PRODUCTION ASSEMBLY_TRANSPORT COMPONENT CSGG"/>
    <property type="match status" value="1"/>
</dbReference>
<dbReference type="InterPro" id="IPR005534">
    <property type="entry name" value="Curli_assmbl/transp-comp_CsgG"/>
</dbReference>
<evidence type="ECO:0000256" key="4">
    <source>
        <dbReference type="ARBA" id="ARBA00023139"/>
    </source>
</evidence>
<evidence type="ECO:0000256" key="5">
    <source>
        <dbReference type="ARBA" id="ARBA00023288"/>
    </source>
</evidence>